<dbReference type="Gene3D" id="2.60.120.680">
    <property type="entry name" value="GOLD domain"/>
    <property type="match status" value="1"/>
</dbReference>
<dbReference type="InterPro" id="IPR009038">
    <property type="entry name" value="GOLD_dom"/>
</dbReference>
<dbReference type="PROSITE" id="PS50866">
    <property type="entry name" value="GOLD"/>
    <property type="match status" value="1"/>
</dbReference>
<dbReference type="GO" id="GO:0016020">
    <property type="term" value="C:membrane"/>
    <property type="evidence" value="ECO:0007669"/>
    <property type="project" value="UniProtKB-SubCell"/>
</dbReference>
<evidence type="ECO:0000256" key="2">
    <source>
        <dbReference type="ARBA" id="ARBA00007104"/>
    </source>
</evidence>
<keyword evidence="4" id="KW-0732">Signal</keyword>
<keyword evidence="6 9" id="KW-0472">Membrane</keyword>
<keyword evidence="5 9" id="KW-1133">Transmembrane helix</keyword>
<dbReference type="Pfam" id="PF01105">
    <property type="entry name" value="EMP24_GP25L"/>
    <property type="match status" value="1"/>
</dbReference>
<keyword evidence="3 8" id="KW-0812">Transmembrane</keyword>
<feature type="domain" description="GOLD" evidence="10">
    <location>
        <begin position="50"/>
        <end position="134"/>
    </location>
</feature>
<dbReference type="OMA" id="GQDQEDW"/>
<comment type="similarity">
    <text evidence="2 8">Belongs to the EMP24/GP25L family.</text>
</comment>
<accession>A0A0L8HQA4</accession>
<dbReference type="OrthoDB" id="5976732at2759"/>
<comment type="subcellular location">
    <subcellularLocation>
        <location evidence="7">Endomembrane system</location>
        <topology evidence="7">Single-pass membrane protein</topology>
    </subcellularLocation>
    <subcellularLocation>
        <location evidence="1 8">Membrane</location>
        <topology evidence="1 8">Single-pass type I membrane protein</topology>
    </subcellularLocation>
</comment>
<evidence type="ECO:0000256" key="4">
    <source>
        <dbReference type="ARBA" id="ARBA00022729"/>
    </source>
</evidence>
<evidence type="ECO:0000256" key="8">
    <source>
        <dbReference type="RuleBase" id="RU003827"/>
    </source>
</evidence>
<organism evidence="11">
    <name type="scientific">Octopus bimaculoides</name>
    <name type="common">California two-spotted octopus</name>
    <dbReference type="NCBI Taxonomy" id="37653"/>
    <lineage>
        <taxon>Eukaryota</taxon>
        <taxon>Metazoa</taxon>
        <taxon>Spiralia</taxon>
        <taxon>Lophotrochozoa</taxon>
        <taxon>Mollusca</taxon>
        <taxon>Cephalopoda</taxon>
        <taxon>Coleoidea</taxon>
        <taxon>Octopodiformes</taxon>
        <taxon>Octopoda</taxon>
        <taxon>Incirrata</taxon>
        <taxon>Octopodidae</taxon>
        <taxon>Octopus</taxon>
    </lineage>
</organism>
<dbReference type="SUPFAM" id="SSF101576">
    <property type="entry name" value="Supernatant protein factor (SPF), C-terminal domain"/>
    <property type="match status" value="1"/>
</dbReference>
<proteinExistence type="inferred from homology"/>
<evidence type="ECO:0000256" key="9">
    <source>
        <dbReference type="SAM" id="Phobius"/>
    </source>
</evidence>
<dbReference type="EMBL" id="KQ417645">
    <property type="protein sequence ID" value="KOF90925.1"/>
    <property type="molecule type" value="Genomic_DNA"/>
</dbReference>
<gene>
    <name evidence="11" type="ORF">OCBIM_22010123mg</name>
</gene>
<dbReference type="AlphaFoldDB" id="A0A0L8HQA4"/>
<feature type="transmembrane region" description="Helical" evidence="9">
    <location>
        <begin position="204"/>
        <end position="228"/>
    </location>
</feature>
<dbReference type="PANTHER" id="PTHR22811">
    <property type="entry name" value="TRANSMEMBRANE EMP24 DOMAIN-CONTAINING PROTEIN"/>
    <property type="match status" value="1"/>
</dbReference>
<reference evidence="11" key="1">
    <citation type="submission" date="2015-07" db="EMBL/GenBank/DDBJ databases">
        <title>MeaNS - Measles Nucleotide Surveillance Program.</title>
        <authorList>
            <person name="Tran T."/>
            <person name="Druce J."/>
        </authorList>
    </citation>
    <scope>NUCLEOTIDE SEQUENCE</scope>
    <source>
        <strain evidence="11">UCB-OBI-ISO-001</strain>
        <tissue evidence="11">Gonad</tissue>
    </source>
</reference>
<evidence type="ECO:0000256" key="5">
    <source>
        <dbReference type="ARBA" id="ARBA00022989"/>
    </source>
</evidence>
<dbReference type="InterPro" id="IPR036598">
    <property type="entry name" value="GOLD_dom_sf"/>
</dbReference>
<evidence type="ECO:0000256" key="1">
    <source>
        <dbReference type="ARBA" id="ARBA00004479"/>
    </source>
</evidence>
<sequence>MSLTLYFKRNGVAASVTCLLCYVCLLLVSVVPLTVTVDTDLTVEIAPGNQECFYQHVLMKGETTLELEYQVIDGGDMDISFYIQGPNNAILVAEERKSESSHKVDVQMTGTYKICFDNTFSRFFRKVVYFDIITENEEDDENGNWTFSKEDAAELMDIKLDDFKSIVGRVKENLERSHQVQTYLKMFEARDRNIQESNFERVNWWSGFQLFLMMSVALTQVFMIRSLFDDHSRLHKVFQPRT</sequence>
<evidence type="ECO:0000256" key="7">
    <source>
        <dbReference type="ARBA" id="ARBA00037847"/>
    </source>
</evidence>
<evidence type="ECO:0000313" key="11">
    <source>
        <dbReference type="EMBL" id="KOF90925.1"/>
    </source>
</evidence>
<dbReference type="KEGG" id="obi:106869486"/>
<feature type="transmembrane region" description="Helical" evidence="9">
    <location>
        <begin position="12"/>
        <end position="35"/>
    </location>
</feature>
<protein>
    <recommendedName>
        <fullName evidence="10">GOLD domain-containing protein</fullName>
    </recommendedName>
</protein>
<dbReference type="InterPro" id="IPR015720">
    <property type="entry name" value="Emp24-like"/>
</dbReference>
<evidence type="ECO:0000256" key="6">
    <source>
        <dbReference type="ARBA" id="ARBA00023136"/>
    </source>
</evidence>
<dbReference type="STRING" id="37653.A0A0L8HQA4"/>
<evidence type="ECO:0000256" key="3">
    <source>
        <dbReference type="ARBA" id="ARBA00022692"/>
    </source>
</evidence>
<dbReference type="SMART" id="SM01190">
    <property type="entry name" value="EMP24_GP25L"/>
    <property type="match status" value="1"/>
</dbReference>
<dbReference type="GO" id="GO:0012505">
    <property type="term" value="C:endomembrane system"/>
    <property type="evidence" value="ECO:0007669"/>
    <property type="project" value="UniProtKB-SubCell"/>
</dbReference>
<evidence type="ECO:0000259" key="10">
    <source>
        <dbReference type="PROSITE" id="PS50866"/>
    </source>
</evidence>
<name>A0A0L8HQA4_OCTBM</name>